<dbReference type="GO" id="GO:0031966">
    <property type="term" value="C:mitochondrial membrane"/>
    <property type="evidence" value="ECO:0007669"/>
    <property type="project" value="UniProtKB-SubCell"/>
</dbReference>
<accession>A0ABD1ED83</accession>
<evidence type="ECO:0000256" key="8">
    <source>
        <dbReference type="ARBA" id="ARBA00023136"/>
    </source>
</evidence>
<dbReference type="InterPro" id="IPR010548">
    <property type="entry name" value="BNIP3"/>
</dbReference>
<dbReference type="GO" id="GO:0042802">
    <property type="term" value="F:identical protein binding"/>
    <property type="evidence" value="ECO:0007669"/>
    <property type="project" value="UniProtKB-ARBA"/>
</dbReference>
<keyword evidence="5" id="KW-0053">Apoptosis</keyword>
<evidence type="ECO:0000313" key="11">
    <source>
        <dbReference type="EMBL" id="KAL1492493.1"/>
    </source>
</evidence>
<evidence type="ECO:0000256" key="2">
    <source>
        <dbReference type="ARBA" id="ARBA00004325"/>
    </source>
</evidence>
<reference evidence="11 12" key="1">
    <citation type="submission" date="2024-05" db="EMBL/GenBank/DDBJ databases">
        <title>Genetic variation in Jamaican populations of the coffee berry borer (Hypothenemus hampei).</title>
        <authorList>
            <person name="Errbii M."/>
            <person name="Myrie A."/>
        </authorList>
    </citation>
    <scope>NUCLEOTIDE SEQUENCE [LARGE SCALE GENOMIC DNA]</scope>
    <source>
        <strain evidence="11">JA-Hopewell-2020-01-JO</strain>
        <tissue evidence="11">Whole body</tissue>
    </source>
</reference>
<dbReference type="Proteomes" id="UP001566132">
    <property type="component" value="Unassembled WGS sequence"/>
</dbReference>
<feature type="region of interest" description="Disordered" evidence="9">
    <location>
        <begin position="1"/>
        <end position="31"/>
    </location>
</feature>
<evidence type="ECO:0000256" key="3">
    <source>
        <dbReference type="ARBA" id="ARBA00007710"/>
    </source>
</evidence>
<evidence type="ECO:0000256" key="4">
    <source>
        <dbReference type="ARBA" id="ARBA00022692"/>
    </source>
</evidence>
<comment type="similarity">
    <text evidence="3">Belongs to the NIP3 family.</text>
</comment>
<organism evidence="11 12">
    <name type="scientific">Hypothenemus hampei</name>
    <name type="common">Coffee berry borer</name>
    <dbReference type="NCBI Taxonomy" id="57062"/>
    <lineage>
        <taxon>Eukaryota</taxon>
        <taxon>Metazoa</taxon>
        <taxon>Ecdysozoa</taxon>
        <taxon>Arthropoda</taxon>
        <taxon>Hexapoda</taxon>
        <taxon>Insecta</taxon>
        <taxon>Pterygota</taxon>
        <taxon>Neoptera</taxon>
        <taxon>Endopterygota</taxon>
        <taxon>Coleoptera</taxon>
        <taxon>Polyphaga</taxon>
        <taxon>Cucujiformia</taxon>
        <taxon>Curculionidae</taxon>
        <taxon>Scolytinae</taxon>
        <taxon>Hypothenemus</taxon>
    </lineage>
</organism>
<name>A0ABD1ED83_HYPHA</name>
<proteinExistence type="inferred from homology"/>
<protein>
    <submittedName>
        <fullName evidence="11">Uncharacterized protein</fullName>
    </submittedName>
</protein>
<keyword evidence="4 10" id="KW-0812">Transmembrane</keyword>
<feature type="transmembrane region" description="Helical" evidence="10">
    <location>
        <begin position="132"/>
        <end position="153"/>
    </location>
</feature>
<feature type="compositionally biased region" description="Polar residues" evidence="9">
    <location>
        <begin position="52"/>
        <end position="64"/>
    </location>
</feature>
<evidence type="ECO:0000256" key="6">
    <source>
        <dbReference type="ARBA" id="ARBA00022989"/>
    </source>
</evidence>
<evidence type="ECO:0000313" key="12">
    <source>
        <dbReference type="Proteomes" id="UP001566132"/>
    </source>
</evidence>
<comment type="caution">
    <text evidence="11">The sequence shown here is derived from an EMBL/GenBank/DDBJ whole genome shotgun (WGS) entry which is preliminary data.</text>
</comment>
<dbReference type="Pfam" id="PF06553">
    <property type="entry name" value="BNIP3"/>
    <property type="match status" value="1"/>
</dbReference>
<evidence type="ECO:0000256" key="7">
    <source>
        <dbReference type="ARBA" id="ARBA00023128"/>
    </source>
</evidence>
<keyword evidence="8 10" id="KW-0472">Membrane</keyword>
<evidence type="ECO:0000256" key="1">
    <source>
        <dbReference type="ARBA" id="ARBA00004167"/>
    </source>
</evidence>
<evidence type="ECO:0000256" key="10">
    <source>
        <dbReference type="SAM" id="Phobius"/>
    </source>
</evidence>
<gene>
    <name evidence="11" type="ORF">ABEB36_010741</name>
</gene>
<dbReference type="AlphaFoldDB" id="A0ABD1ED83"/>
<dbReference type="GO" id="GO:0006915">
    <property type="term" value="P:apoptotic process"/>
    <property type="evidence" value="ECO:0007669"/>
    <property type="project" value="UniProtKB-KW"/>
</dbReference>
<keyword evidence="12" id="KW-1185">Reference proteome</keyword>
<dbReference type="EMBL" id="JBDJPC010000008">
    <property type="protein sequence ID" value="KAL1492493.1"/>
    <property type="molecule type" value="Genomic_DNA"/>
</dbReference>
<evidence type="ECO:0000256" key="5">
    <source>
        <dbReference type="ARBA" id="ARBA00022703"/>
    </source>
</evidence>
<keyword evidence="7" id="KW-0496">Mitochondrion</keyword>
<comment type="subcellular location">
    <subcellularLocation>
        <location evidence="1">Membrane</location>
        <topology evidence="1">Single-pass membrane protein</topology>
    </subcellularLocation>
    <subcellularLocation>
        <location evidence="2">Mitochondrion membrane</location>
    </subcellularLocation>
</comment>
<feature type="compositionally biased region" description="Polar residues" evidence="9">
    <location>
        <begin position="1"/>
        <end position="11"/>
    </location>
</feature>
<sequence length="178" mass="19671">MSSESSTGTDDSLSEAWSEIGSQGGGTPASIKQQFISDDCIKLLKEAQESAQSSCRTSLAGSKKNSNRSSPRTPPNSPVIQETHLNLELQSYYTNSESRKESLPFYWNALPHSIRPKPWRFRAPHNHEGRGICIMLLTNIFSLIFGTGAVVFLNHYGLCYSVSATNVLPVIPKFSIKY</sequence>
<keyword evidence="6 10" id="KW-1133">Transmembrane helix</keyword>
<evidence type="ECO:0000256" key="9">
    <source>
        <dbReference type="SAM" id="MobiDB-lite"/>
    </source>
</evidence>
<feature type="region of interest" description="Disordered" evidence="9">
    <location>
        <begin position="52"/>
        <end position="79"/>
    </location>
</feature>